<name>U2LGW9_9FIRM</name>
<accession>U2LGW9</accession>
<dbReference type="AlphaFoldDB" id="U2LGW9"/>
<protein>
    <submittedName>
        <fullName evidence="1">Uncharacterized protein</fullName>
    </submittedName>
</protein>
<dbReference type="Proteomes" id="UP000016662">
    <property type="component" value="Unassembled WGS sequence"/>
</dbReference>
<evidence type="ECO:0000313" key="1">
    <source>
        <dbReference type="EMBL" id="ERJ88714.1"/>
    </source>
</evidence>
<comment type="caution">
    <text evidence="1">The sequence shown here is derived from an EMBL/GenBank/DDBJ whole genome shotgun (WGS) entry which is preliminary data.</text>
</comment>
<keyword evidence="2" id="KW-1185">Reference proteome</keyword>
<gene>
    <name evidence="1" type="ORF">RUMCAL_03068</name>
</gene>
<dbReference type="HOGENOM" id="CLU_2571775_0_0_9"/>
<dbReference type="EMBL" id="AWVF01000401">
    <property type="protein sequence ID" value="ERJ88714.1"/>
    <property type="molecule type" value="Genomic_DNA"/>
</dbReference>
<organism evidence="1 2">
    <name type="scientific">Ruminococcus callidus ATCC 27760</name>
    <dbReference type="NCBI Taxonomy" id="411473"/>
    <lineage>
        <taxon>Bacteria</taxon>
        <taxon>Bacillati</taxon>
        <taxon>Bacillota</taxon>
        <taxon>Clostridia</taxon>
        <taxon>Eubacteriales</taxon>
        <taxon>Oscillospiraceae</taxon>
        <taxon>Ruminococcus</taxon>
    </lineage>
</organism>
<sequence length="81" mass="9270">MAACINFYRGNTAQSLCGIAQDVFCRCKKHTLPIIIELSVFVNPYFSVSGDLLYEYEISQECYIMFTWILAEKSEKGLTSR</sequence>
<proteinExistence type="predicted"/>
<evidence type="ECO:0000313" key="2">
    <source>
        <dbReference type="Proteomes" id="UP000016662"/>
    </source>
</evidence>
<dbReference type="PATRIC" id="fig|411473.3.peg.2574"/>
<reference evidence="1 2" key="1">
    <citation type="submission" date="2013-07" db="EMBL/GenBank/DDBJ databases">
        <authorList>
            <person name="Weinstock G."/>
            <person name="Sodergren E."/>
            <person name="Wylie T."/>
            <person name="Fulton L."/>
            <person name="Fulton R."/>
            <person name="Fronick C."/>
            <person name="O'Laughlin M."/>
            <person name="Godfrey J."/>
            <person name="Miner T."/>
            <person name="Herter B."/>
            <person name="Appelbaum E."/>
            <person name="Cordes M."/>
            <person name="Lek S."/>
            <person name="Wollam A."/>
            <person name="Pepin K.H."/>
            <person name="Palsikar V.B."/>
            <person name="Mitreva M."/>
            <person name="Wilson R.K."/>
        </authorList>
    </citation>
    <scope>NUCLEOTIDE SEQUENCE [LARGE SCALE GENOMIC DNA]</scope>
    <source>
        <strain evidence="1 2">ATCC 27760</strain>
    </source>
</reference>